<dbReference type="EMBL" id="CP003842">
    <property type="protein sequence ID" value="AFS81095.1"/>
    <property type="molecule type" value="Genomic_DNA"/>
</dbReference>
<name>K0B807_9ARCH</name>
<sequence>MQKANNKIKSLKKTLRTAEKSARKKKAVYQKALKRATSTK</sequence>
<reference evidence="2 3" key="1">
    <citation type="journal article" date="2012" name="J. Bacteriol.">
        <title>Draft Genome Sequence of an Ammonia-Oxidizing Archaeon, "Candidatus Nitrosopumilus koreensis" AR1, from Marine Sediment.</title>
        <authorList>
            <person name="Park S.J."/>
            <person name="Kim J.G."/>
            <person name="Jung M.Y."/>
            <person name="Kim S.J."/>
            <person name="Cha I.T."/>
            <person name="Kwon K."/>
            <person name="Lee J.H."/>
            <person name="Rhee S.K."/>
        </authorList>
    </citation>
    <scope>NUCLEOTIDE SEQUENCE [LARGE SCALE GENOMIC DNA]</scope>
    <source>
        <strain evidence="2 3">AR1</strain>
    </source>
</reference>
<dbReference type="HOGENOM" id="CLU_3282664_0_0_2"/>
<dbReference type="STRING" id="1229908.NKOR_06060"/>
<keyword evidence="3" id="KW-1185">Reference proteome</keyword>
<feature type="region of interest" description="Disordered" evidence="1">
    <location>
        <begin position="1"/>
        <end position="40"/>
    </location>
</feature>
<evidence type="ECO:0000313" key="2">
    <source>
        <dbReference type="EMBL" id="AFS81095.1"/>
    </source>
</evidence>
<dbReference type="Proteomes" id="UP000006101">
    <property type="component" value="Chromosome"/>
</dbReference>
<organism evidence="2 3">
    <name type="scientific">Candidatus Nitrosopumilus koreensis AR1</name>
    <dbReference type="NCBI Taxonomy" id="1229908"/>
    <lineage>
        <taxon>Archaea</taxon>
        <taxon>Nitrososphaerota</taxon>
        <taxon>Nitrososphaeria</taxon>
        <taxon>Nitrosopumilales</taxon>
        <taxon>Nitrosopumilaceae</taxon>
        <taxon>Nitrosopumilus</taxon>
    </lineage>
</organism>
<evidence type="ECO:0000256" key="1">
    <source>
        <dbReference type="SAM" id="MobiDB-lite"/>
    </source>
</evidence>
<gene>
    <name evidence="2" type="ORF">NKOR_06060</name>
</gene>
<dbReference type="PATRIC" id="fig|1229908.8.peg.1322"/>
<dbReference type="KEGG" id="nkr:NKOR_06060"/>
<feature type="compositionally biased region" description="Basic residues" evidence="1">
    <location>
        <begin position="22"/>
        <end position="34"/>
    </location>
</feature>
<protein>
    <submittedName>
        <fullName evidence="2">Uncharacterized protein</fullName>
    </submittedName>
</protein>
<dbReference type="AlphaFoldDB" id="K0B807"/>
<proteinExistence type="predicted"/>
<evidence type="ECO:0000313" key="3">
    <source>
        <dbReference type="Proteomes" id="UP000006101"/>
    </source>
</evidence>
<accession>K0B807</accession>